<accession>A0A645H069</accession>
<sequence length="86" mass="9564">MVDPNMPKPNKKPTRFETVKILLLNNAKLKMGSAAFFSKSINKIQEMSEIPIKPRICQENHAYSVPPRFKPSSSPTVPVISVMAPA</sequence>
<gene>
    <name evidence="1" type="ORF">SDC9_178853</name>
</gene>
<name>A0A645H069_9ZZZZ</name>
<organism evidence="1">
    <name type="scientific">bioreactor metagenome</name>
    <dbReference type="NCBI Taxonomy" id="1076179"/>
    <lineage>
        <taxon>unclassified sequences</taxon>
        <taxon>metagenomes</taxon>
        <taxon>ecological metagenomes</taxon>
    </lineage>
</organism>
<dbReference type="AlphaFoldDB" id="A0A645H069"/>
<evidence type="ECO:0000313" key="1">
    <source>
        <dbReference type="EMBL" id="MPN31379.1"/>
    </source>
</evidence>
<comment type="caution">
    <text evidence="1">The sequence shown here is derived from an EMBL/GenBank/DDBJ whole genome shotgun (WGS) entry which is preliminary data.</text>
</comment>
<protein>
    <submittedName>
        <fullName evidence="1">Uncharacterized protein</fullName>
    </submittedName>
</protein>
<dbReference type="EMBL" id="VSSQ01082882">
    <property type="protein sequence ID" value="MPN31379.1"/>
    <property type="molecule type" value="Genomic_DNA"/>
</dbReference>
<reference evidence="1" key="1">
    <citation type="submission" date="2019-08" db="EMBL/GenBank/DDBJ databases">
        <authorList>
            <person name="Kucharzyk K."/>
            <person name="Murdoch R.W."/>
            <person name="Higgins S."/>
            <person name="Loffler F."/>
        </authorList>
    </citation>
    <scope>NUCLEOTIDE SEQUENCE</scope>
</reference>
<proteinExistence type="predicted"/>